<protein>
    <submittedName>
        <fullName evidence="1">Uncharacterized protein</fullName>
    </submittedName>
</protein>
<proteinExistence type="predicted"/>
<name>A0A0F9NDK8_9ZZZZ</name>
<accession>A0A0F9NDK8</accession>
<feature type="non-terminal residue" evidence="1">
    <location>
        <position position="60"/>
    </location>
</feature>
<evidence type="ECO:0000313" key="1">
    <source>
        <dbReference type="EMBL" id="KKM79477.1"/>
    </source>
</evidence>
<gene>
    <name evidence="1" type="ORF">LCGC14_1349570</name>
</gene>
<organism evidence="1">
    <name type="scientific">marine sediment metagenome</name>
    <dbReference type="NCBI Taxonomy" id="412755"/>
    <lineage>
        <taxon>unclassified sequences</taxon>
        <taxon>metagenomes</taxon>
        <taxon>ecological metagenomes</taxon>
    </lineage>
</organism>
<sequence>MIHLTDEQFEDLIQGKDVRFAHVKDRIECRNRLAEKQALASRISFAFATIRPTEGLAEPP</sequence>
<reference evidence="1" key="1">
    <citation type="journal article" date="2015" name="Nature">
        <title>Complex archaea that bridge the gap between prokaryotes and eukaryotes.</title>
        <authorList>
            <person name="Spang A."/>
            <person name="Saw J.H."/>
            <person name="Jorgensen S.L."/>
            <person name="Zaremba-Niedzwiedzka K."/>
            <person name="Martijn J."/>
            <person name="Lind A.E."/>
            <person name="van Eijk R."/>
            <person name="Schleper C."/>
            <person name="Guy L."/>
            <person name="Ettema T.J."/>
        </authorList>
    </citation>
    <scope>NUCLEOTIDE SEQUENCE</scope>
</reference>
<dbReference type="EMBL" id="LAZR01008328">
    <property type="protein sequence ID" value="KKM79477.1"/>
    <property type="molecule type" value="Genomic_DNA"/>
</dbReference>
<comment type="caution">
    <text evidence="1">The sequence shown here is derived from an EMBL/GenBank/DDBJ whole genome shotgun (WGS) entry which is preliminary data.</text>
</comment>
<dbReference type="AlphaFoldDB" id="A0A0F9NDK8"/>